<evidence type="ECO:0000256" key="5">
    <source>
        <dbReference type="ARBA" id="ARBA00023136"/>
    </source>
</evidence>
<evidence type="ECO:0000313" key="10">
    <source>
        <dbReference type="Proteomes" id="UP000598271"/>
    </source>
</evidence>
<reference evidence="9 10" key="1">
    <citation type="journal article" date="2014" name="Int. J. Syst. Evol. Microbiol.">
        <title>Complete genome sequence of Corynebacterium casei LMG S-19264T (=DSM 44701T), isolated from a smear-ripened cheese.</title>
        <authorList>
            <consortium name="US DOE Joint Genome Institute (JGI-PGF)"/>
            <person name="Walter F."/>
            <person name="Albersmeier A."/>
            <person name="Kalinowski J."/>
            <person name="Ruckert C."/>
        </authorList>
    </citation>
    <scope>NUCLEOTIDE SEQUENCE [LARGE SCALE GENOMIC DNA]</scope>
    <source>
        <strain evidence="9 10">KCTC 12866</strain>
    </source>
</reference>
<gene>
    <name evidence="9" type="ORF">GCM10007390_00640</name>
</gene>
<evidence type="ECO:0000256" key="1">
    <source>
        <dbReference type="ARBA" id="ARBA00004141"/>
    </source>
</evidence>
<dbReference type="InterPro" id="IPR024791">
    <property type="entry name" value="Cyt_c/ubiquinol_Oxase_su3"/>
</dbReference>
<keyword evidence="4 7" id="KW-1133">Transmembrane helix</keyword>
<dbReference type="GO" id="GO:0005886">
    <property type="term" value="C:plasma membrane"/>
    <property type="evidence" value="ECO:0007669"/>
    <property type="project" value="UniProtKB-SubCell"/>
</dbReference>
<dbReference type="PANTHER" id="PTHR11403:SF10">
    <property type="entry name" value="CYTOCHROME C OXIDASE"/>
    <property type="match status" value="1"/>
</dbReference>
<evidence type="ECO:0000256" key="3">
    <source>
        <dbReference type="ARBA" id="ARBA00022692"/>
    </source>
</evidence>
<comment type="caution">
    <text evidence="9">The sequence shown here is derived from an EMBL/GenBank/DDBJ whole genome shotgun (WGS) entry which is preliminary data.</text>
</comment>
<dbReference type="PROSITE" id="PS50253">
    <property type="entry name" value="COX3"/>
    <property type="match status" value="1"/>
</dbReference>
<feature type="transmembrane region" description="Helical" evidence="7">
    <location>
        <begin position="183"/>
        <end position="201"/>
    </location>
</feature>
<evidence type="ECO:0000256" key="6">
    <source>
        <dbReference type="RuleBase" id="RU003376"/>
    </source>
</evidence>
<comment type="similarity">
    <text evidence="2 6">Belongs to the cytochrome c oxidase subunit 3 family.</text>
</comment>
<dbReference type="InterPro" id="IPR035973">
    <property type="entry name" value="Cyt_c_oxidase_su3-like_sf"/>
</dbReference>
<dbReference type="PANTHER" id="PTHR11403">
    <property type="entry name" value="CYTOCHROME C OXIDASE SUBUNIT III"/>
    <property type="match status" value="1"/>
</dbReference>
<dbReference type="GO" id="GO:0019646">
    <property type="term" value="P:aerobic electron transport chain"/>
    <property type="evidence" value="ECO:0007669"/>
    <property type="project" value="InterPro"/>
</dbReference>
<dbReference type="Gene3D" id="1.20.120.80">
    <property type="entry name" value="Cytochrome c oxidase, subunit III, four-helix bundle"/>
    <property type="match status" value="1"/>
</dbReference>
<dbReference type="InterPro" id="IPR000298">
    <property type="entry name" value="Cyt_c_oxidase-like_su3"/>
</dbReference>
<feature type="transmembrane region" description="Helical" evidence="7">
    <location>
        <begin position="57"/>
        <end position="76"/>
    </location>
</feature>
<accession>A0A8J3G7L5</accession>
<dbReference type="AlphaFoldDB" id="A0A8J3G7L5"/>
<evidence type="ECO:0000259" key="8">
    <source>
        <dbReference type="PROSITE" id="PS50253"/>
    </source>
</evidence>
<evidence type="ECO:0000313" key="9">
    <source>
        <dbReference type="EMBL" id="GHB51926.1"/>
    </source>
</evidence>
<sequence length="205" mass="23646">MPTRPKISSKENPFTKRREPLHFLLWLGIVSSVLIFTVILGIYIVRKVGPSWNNTPLPGVFWLSTVVIILSSISLHEAKDAFYKERFALYRTCLSITLFLGMAFVGMQGYGWLQMTEQGIIMQDNPSAGFVYVLTGLHVLHILGGLIFMGFLFREATKNRSYIDSFVYSVNPPNQLKVSLMTIYWHFVDVLWLYLFLFLLYHHSN</sequence>
<dbReference type="GO" id="GO:0004129">
    <property type="term" value="F:cytochrome-c oxidase activity"/>
    <property type="evidence" value="ECO:0007669"/>
    <property type="project" value="InterPro"/>
</dbReference>
<feature type="domain" description="Heme-copper oxidase subunit III family profile" evidence="8">
    <location>
        <begin position="21"/>
        <end position="204"/>
    </location>
</feature>
<evidence type="ECO:0000256" key="7">
    <source>
        <dbReference type="SAM" id="Phobius"/>
    </source>
</evidence>
<feature type="transmembrane region" description="Helical" evidence="7">
    <location>
        <begin position="88"/>
        <end position="110"/>
    </location>
</feature>
<dbReference type="InterPro" id="IPR013833">
    <property type="entry name" value="Cyt_c_oxidase_su3_a-hlx"/>
</dbReference>
<dbReference type="EMBL" id="BMXF01000001">
    <property type="protein sequence ID" value="GHB51926.1"/>
    <property type="molecule type" value="Genomic_DNA"/>
</dbReference>
<keyword evidence="3 6" id="KW-0812">Transmembrane</keyword>
<organism evidence="9 10">
    <name type="scientific">Persicitalea jodogahamensis</name>
    <dbReference type="NCBI Taxonomy" id="402147"/>
    <lineage>
        <taxon>Bacteria</taxon>
        <taxon>Pseudomonadati</taxon>
        <taxon>Bacteroidota</taxon>
        <taxon>Cytophagia</taxon>
        <taxon>Cytophagales</taxon>
        <taxon>Spirosomataceae</taxon>
        <taxon>Persicitalea</taxon>
    </lineage>
</organism>
<keyword evidence="5 7" id="KW-0472">Membrane</keyword>
<comment type="subcellular location">
    <subcellularLocation>
        <location evidence="6">Cell membrane</location>
        <topology evidence="6">Multi-pass membrane protein</topology>
    </subcellularLocation>
    <subcellularLocation>
        <location evidence="1">Membrane</location>
        <topology evidence="1">Multi-pass membrane protein</topology>
    </subcellularLocation>
</comment>
<evidence type="ECO:0000256" key="4">
    <source>
        <dbReference type="ARBA" id="ARBA00022989"/>
    </source>
</evidence>
<feature type="transmembrane region" description="Helical" evidence="7">
    <location>
        <begin position="21"/>
        <end position="45"/>
    </location>
</feature>
<feature type="transmembrane region" description="Helical" evidence="7">
    <location>
        <begin position="130"/>
        <end position="153"/>
    </location>
</feature>
<dbReference type="RefSeq" id="WP_189562276.1">
    <property type="nucleotide sequence ID" value="NZ_BMXF01000001.1"/>
</dbReference>
<dbReference type="SUPFAM" id="SSF81452">
    <property type="entry name" value="Cytochrome c oxidase subunit III-like"/>
    <property type="match status" value="1"/>
</dbReference>
<keyword evidence="10" id="KW-1185">Reference proteome</keyword>
<name>A0A8J3G7L5_9BACT</name>
<dbReference type="Pfam" id="PF00510">
    <property type="entry name" value="COX3"/>
    <property type="match status" value="1"/>
</dbReference>
<evidence type="ECO:0000256" key="2">
    <source>
        <dbReference type="ARBA" id="ARBA00010581"/>
    </source>
</evidence>
<protein>
    <recommendedName>
        <fullName evidence="8">Heme-copper oxidase subunit III family profile domain-containing protein</fullName>
    </recommendedName>
</protein>
<proteinExistence type="inferred from homology"/>
<dbReference type="Proteomes" id="UP000598271">
    <property type="component" value="Unassembled WGS sequence"/>
</dbReference>